<gene>
    <name evidence="1" type="ORF">HALTITAN_3313</name>
</gene>
<organism evidence="1 2">
    <name type="scientific">Vreelandella titanicae BH1</name>
    <dbReference type="NCBI Taxonomy" id="1204738"/>
    <lineage>
        <taxon>Bacteria</taxon>
        <taxon>Pseudomonadati</taxon>
        <taxon>Pseudomonadota</taxon>
        <taxon>Gammaproteobacteria</taxon>
        <taxon>Oceanospirillales</taxon>
        <taxon>Halomonadaceae</taxon>
        <taxon>Vreelandella</taxon>
    </lineage>
</organism>
<dbReference type="Proteomes" id="UP000011651">
    <property type="component" value="Unassembled WGS sequence"/>
</dbReference>
<dbReference type="AlphaFoldDB" id="L9U790"/>
<comment type="caution">
    <text evidence="1">The sequence shown here is derived from an EMBL/GenBank/DDBJ whole genome shotgun (WGS) entry which is preliminary data.</text>
</comment>
<evidence type="ECO:0000313" key="2">
    <source>
        <dbReference type="Proteomes" id="UP000011651"/>
    </source>
</evidence>
<protein>
    <submittedName>
        <fullName evidence="1">Uncharacterized protein</fullName>
    </submittedName>
</protein>
<evidence type="ECO:0000313" key="1">
    <source>
        <dbReference type="EMBL" id="ELY20063.1"/>
    </source>
</evidence>
<feature type="non-terminal residue" evidence="1">
    <location>
        <position position="1"/>
    </location>
</feature>
<sequence length="47" mass="5345">KAGLTSPLSRLDRPLRRYQNPASAFPFVLGSRPRPAAYCRSLEEGWR</sequence>
<accession>L9U790</accession>
<proteinExistence type="predicted"/>
<name>L9U790_9GAMM</name>
<dbReference type="EMBL" id="AOPO01000048">
    <property type="protein sequence ID" value="ELY20063.1"/>
    <property type="molecule type" value="Genomic_DNA"/>
</dbReference>
<reference evidence="1 2" key="1">
    <citation type="journal article" date="2013" name="Genome Announc.">
        <title>Draft Genome of the Marine Gammaproteobacterium Halomonas titanicae.</title>
        <authorList>
            <person name="Sanchez-Porro C."/>
            <person name="de la Haba R.R."/>
            <person name="Cruz-Hernandez N."/>
            <person name="Gonzalez J.M."/>
            <person name="Reyes-Guirao C."/>
            <person name="Navarro-Sampedro L."/>
            <person name="Carballo M."/>
            <person name="Ventosa A."/>
        </authorList>
    </citation>
    <scope>NUCLEOTIDE SEQUENCE [LARGE SCALE GENOMIC DNA]</scope>
    <source>
        <strain evidence="1 2">BH1</strain>
    </source>
</reference>